<dbReference type="SUPFAM" id="SSF56281">
    <property type="entry name" value="Metallo-hydrolase/oxidoreductase"/>
    <property type="match status" value="1"/>
</dbReference>
<sequence length="332" mass="36973">MKKLLRVTVLAWAMLPLPLLAQSKAPDYAPLTRPITVDQVPGKDIFYSIGSPGIPGKENEGNTSNAGYVVTPEGVVVFDVLGTPSLGWALLQDIRKRTDKDIRYIVASHYHADHIYGLQAFRDHSRAVIIAQDHSGDYSENKETADERAEVRLEQRREALAPWVDEHTRVIPPDMTFADKVTIALGGKRFSLISAGPAHSSSDIMMMVEPDGVLFAGDIVQNGRIPFMNSDDVSTTHWLQGLDEVLALNPKYIIPGHGSPSAAAKEAIAFTRDYILYVRKAMSEAVANWVDFDTAYNQTDWSKYKDYPAFESNNRGNAYRIFLELEASQFKK</sequence>
<dbReference type="STRING" id="504832.OCA5_c27900"/>
<dbReference type="RefSeq" id="WP_012562341.1">
    <property type="nucleotide sequence ID" value="NC_011386.1"/>
</dbReference>
<evidence type="ECO:0000259" key="2">
    <source>
        <dbReference type="SMART" id="SM00849"/>
    </source>
</evidence>
<dbReference type="AlphaFoldDB" id="B6JC95"/>
<evidence type="ECO:0000313" key="3">
    <source>
        <dbReference type="EMBL" id="AEI07483.1"/>
    </source>
</evidence>
<dbReference type="eggNOG" id="COG0491">
    <property type="taxonomic scope" value="Bacteria"/>
</dbReference>
<feature type="signal peptide" evidence="1">
    <location>
        <begin position="1"/>
        <end position="21"/>
    </location>
</feature>
<reference evidence="3 4" key="1">
    <citation type="journal article" date="2011" name="J. Bacteriol.">
        <title>Complete genome sequences of the chemolithoautotrophic Oligotropha carboxidovorans strains OM4 and OM5.</title>
        <authorList>
            <person name="Volland S."/>
            <person name="Rachinger M."/>
            <person name="Strittmatter A."/>
            <person name="Daniel R."/>
            <person name="Gottschalk G."/>
            <person name="Meyer O."/>
        </authorList>
    </citation>
    <scope>NUCLEOTIDE SEQUENCE [LARGE SCALE GENOMIC DNA]</scope>
    <source>
        <strain evidence="4">ATCC 49405 / DSM 1227 / KCTC 32145 / OM5</strain>
    </source>
</reference>
<dbReference type="HOGENOM" id="CLU_056342_0_0_5"/>
<proteinExistence type="predicted"/>
<feature type="domain" description="Metallo-beta-lactamase" evidence="2">
    <location>
        <begin position="63"/>
        <end position="257"/>
    </location>
</feature>
<accession>B6JC95</accession>
<dbReference type="EMBL" id="CP002826">
    <property type="protein sequence ID" value="AEI07483.1"/>
    <property type="molecule type" value="Genomic_DNA"/>
</dbReference>
<dbReference type="PANTHER" id="PTHR42951:SF20">
    <property type="entry name" value="BETA LACTAMASE"/>
    <property type="match status" value="1"/>
</dbReference>
<dbReference type="Proteomes" id="UP000007730">
    <property type="component" value="Chromosome"/>
</dbReference>
<dbReference type="PANTHER" id="PTHR42951">
    <property type="entry name" value="METALLO-BETA-LACTAMASE DOMAIN-CONTAINING"/>
    <property type="match status" value="1"/>
</dbReference>
<dbReference type="InterPro" id="IPR001279">
    <property type="entry name" value="Metallo-B-lactamas"/>
</dbReference>
<evidence type="ECO:0000313" key="4">
    <source>
        <dbReference type="Proteomes" id="UP000007730"/>
    </source>
</evidence>
<dbReference type="SMART" id="SM00849">
    <property type="entry name" value="Lactamase_B"/>
    <property type="match status" value="1"/>
</dbReference>
<organism evidence="3 4">
    <name type="scientific">Afipia carboxidovorans (strain ATCC 49405 / DSM 1227 / KCTC 32145 / OM5)</name>
    <name type="common">Oligotropha carboxidovorans</name>
    <dbReference type="NCBI Taxonomy" id="504832"/>
    <lineage>
        <taxon>Bacteria</taxon>
        <taxon>Pseudomonadati</taxon>
        <taxon>Pseudomonadota</taxon>
        <taxon>Alphaproteobacteria</taxon>
        <taxon>Hyphomicrobiales</taxon>
        <taxon>Nitrobacteraceae</taxon>
        <taxon>Afipia</taxon>
    </lineage>
</organism>
<protein>
    <submittedName>
        <fullName evidence="3">Metallo-beta-lactamase family protein</fullName>
    </submittedName>
</protein>
<dbReference type="PATRIC" id="fig|504832.7.peg.2945"/>
<keyword evidence="1" id="KW-0732">Signal</keyword>
<dbReference type="InterPro" id="IPR036866">
    <property type="entry name" value="RibonucZ/Hydroxyglut_hydro"/>
</dbReference>
<dbReference type="KEGG" id="ocg:OCA5_c27900"/>
<dbReference type="CDD" id="cd16282">
    <property type="entry name" value="metallo-hydrolase-like_MBL-fold"/>
    <property type="match status" value="1"/>
</dbReference>
<evidence type="ECO:0000256" key="1">
    <source>
        <dbReference type="SAM" id="SignalP"/>
    </source>
</evidence>
<dbReference type="OrthoDB" id="420651at2"/>
<dbReference type="InterPro" id="IPR050855">
    <property type="entry name" value="NDM-1-like"/>
</dbReference>
<name>B6JC95_AFIC5</name>
<feature type="chain" id="PRO_5002846972" evidence="1">
    <location>
        <begin position="22"/>
        <end position="332"/>
    </location>
</feature>
<dbReference type="KEGG" id="oca:OCAR_5178"/>
<dbReference type="Gene3D" id="3.60.15.10">
    <property type="entry name" value="Ribonuclease Z/Hydroxyacylglutathione hydrolase-like"/>
    <property type="match status" value="1"/>
</dbReference>
<dbReference type="Pfam" id="PF00753">
    <property type="entry name" value="Lactamase_B"/>
    <property type="match status" value="1"/>
</dbReference>
<keyword evidence="4" id="KW-1185">Reference proteome</keyword>
<gene>
    <name evidence="3" type="ordered locus">OCA5_c27900</name>
</gene>